<dbReference type="CDD" id="cd16400">
    <property type="entry name" value="ParB_Srx_like_nuclease"/>
    <property type="match status" value="1"/>
</dbReference>
<dbReference type="SUPFAM" id="SSF110849">
    <property type="entry name" value="ParB/Sulfiredoxin"/>
    <property type="match status" value="1"/>
</dbReference>
<gene>
    <name evidence="2" type="ORF">Lsan_2952</name>
</gene>
<protein>
    <submittedName>
        <fullName evidence="2">ParB-like nuclease</fullName>
    </submittedName>
</protein>
<reference evidence="2 3" key="1">
    <citation type="submission" date="2015-11" db="EMBL/GenBank/DDBJ databases">
        <title>Genomic analysis of 38 Legionella species identifies large and diverse effector repertoires.</title>
        <authorList>
            <person name="Burstein D."/>
            <person name="Amaro F."/>
            <person name="Zusman T."/>
            <person name="Lifshitz Z."/>
            <person name="Cohen O."/>
            <person name="Gilbert J.A."/>
            <person name="Pupko T."/>
            <person name="Shuman H.A."/>
            <person name="Segal G."/>
        </authorList>
    </citation>
    <scope>NUCLEOTIDE SEQUENCE [LARGE SCALE GENOMIC DNA]</scope>
    <source>
        <strain evidence="2 3">SC-63-C7</strain>
    </source>
</reference>
<feature type="domain" description="ParB-like N-terminal" evidence="1">
    <location>
        <begin position="16"/>
        <end position="98"/>
    </location>
</feature>
<dbReference type="PATRIC" id="fig|45074.5.peg.3176"/>
<evidence type="ECO:0000313" key="2">
    <source>
        <dbReference type="EMBL" id="KTD56792.1"/>
    </source>
</evidence>
<dbReference type="EMBL" id="LNYU01000081">
    <property type="protein sequence ID" value="KTD56792.1"/>
    <property type="molecule type" value="Genomic_DNA"/>
</dbReference>
<proteinExistence type="predicted"/>
<dbReference type="RefSeq" id="WP_058514912.1">
    <property type="nucleotide sequence ID" value="NZ_CAAAIH010000028.1"/>
</dbReference>
<evidence type="ECO:0000313" key="3">
    <source>
        <dbReference type="Proteomes" id="UP000054703"/>
    </source>
</evidence>
<sequence>MNNKRIDFIGDLLTVRLLPIEILKPHEKFCPNNFSYWLKKITSMQCWTHPLLVDKNTKVIMDGHHRHQIAQELGLKYIPCILTSYKNPYIKVYFYKDNSEIDNQLIINAGQSGKLFDSKSTRHEITINCIPQINVPLVLLQ</sequence>
<organism evidence="2 3">
    <name type="scientific">Legionella santicrucis</name>
    <dbReference type="NCBI Taxonomy" id="45074"/>
    <lineage>
        <taxon>Bacteria</taxon>
        <taxon>Pseudomonadati</taxon>
        <taxon>Pseudomonadota</taxon>
        <taxon>Gammaproteobacteria</taxon>
        <taxon>Legionellales</taxon>
        <taxon>Legionellaceae</taxon>
        <taxon>Legionella</taxon>
    </lineage>
</organism>
<dbReference type="STRING" id="45074.Lsan_2952"/>
<name>A0A0W0YIK9_9GAMM</name>
<accession>A0A0W0YIK9</accession>
<dbReference type="OrthoDB" id="8565623at2"/>
<keyword evidence="3" id="KW-1185">Reference proteome</keyword>
<dbReference type="AlphaFoldDB" id="A0A0W0YIK9"/>
<dbReference type="Proteomes" id="UP000054703">
    <property type="component" value="Unassembled WGS sequence"/>
</dbReference>
<dbReference type="InterPro" id="IPR003115">
    <property type="entry name" value="ParB_N"/>
</dbReference>
<dbReference type="Gene3D" id="3.90.1530.10">
    <property type="entry name" value="Conserved hypothetical protein from pyrococcus furiosus pfu- 392566-001, ParB domain"/>
    <property type="match status" value="1"/>
</dbReference>
<dbReference type="InterPro" id="IPR036086">
    <property type="entry name" value="ParB/Sulfiredoxin_sf"/>
</dbReference>
<dbReference type="SMART" id="SM00470">
    <property type="entry name" value="ParB"/>
    <property type="match status" value="1"/>
</dbReference>
<comment type="caution">
    <text evidence="2">The sequence shown here is derived from an EMBL/GenBank/DDBJ whole genome shotgun (WGS) entry which is preliminary data.</text>
</comment>
<evidence type="ECO:0000259" key="1">
    <source>
        <dbReference type="SMART" id="SM00470"/>
    </source>
</evidence>